<keyword evidence="3 9" id="KW-1134">Transmembrane beta strand</keyword>
<dbReference type="RefSeq" id="WP_101193078.1">
    <property type="nucleotide sequence ID" value="NZ_PIYS01000006.1"/>
</dbReference>
<reference evidence="16" key="1">
    <citation type="submission" date="2017-12" db="EMBL/GenBank/DDBJ databases">
        <authorList>
            <person name="Yu X.-Y."/>
        </authorList>
    </citation>
    <scope>NUCLEOTIDE SEQUENCE [LARGE SCALE GENOMIC DNA]</scope>
    <source>
        <strain evidence="16">ZYSR67-Z</strain>
    </source>
</reference>
<feature type="short sequence motif" description="TonB C-terminal box" evidence="10">
    <location>
        <begin position="732"/>
        <end position="749"/>
    </location>
</feature>
<sequence>MSECNSLYFLSPAARAFRHTPLAAALLLALAPAAFAERAANVKELPAVSILGNPEDPQSSTGSAYVLTERELQKFSSSNANDVLRSVPGVYTREENGLGVFPRISIRAASTGRSDRISVLEDGIPAAMAPYANTSAYYFPNMGRMSSVEVLKGPEILMHGPHTTSGAVNLISTPIPEQAGGKLNAEYGSFGALKLHAHYGATEGQWGFLVETYQAQGDGFHDIDRSDRSAGHDIEEYMGKLRWTSDANATYAQEVELKLVYGVEVANVSYLGLTDADFKHDPNRRYGLSELEQMDRGRKSASLRHVFGFTDNTKLTTTTYWNDTYRYYDRINQINGVNLGGVTSIVNNGLANADLIQDILDGTADTTHANGVRYQHGDQEYISKGVQTQLDHWFVTGALEHELMVGVRWHEDTTKNQVKGRSASIYRQVNGRLVYDRTVLGAPQQGESEAWSGWIADRIRVGKWTWLPIVRYEDIESKANLAKDATPAQRAARNTNSLTSTTAGLGVNYALTEQWTLLAGVHEGFAPPGNGAARGTEGEESTNYEGGVRFRQGSFGVDAIGFLTDYQNATRSCLVANPCPGGIVEGTQQDGAKEVYGLEFGLFADLYQGAGFTVPLRVAYTYTDGEYTKAADNGSVLKGDVIDYTPKHIGQVQIGLEADSGWRAYAAVNYAAEAYTSPSAGRSGVDDRFLKTDSLTTLNLVASYPVTEQAEVYARLDNVFDEQAITHRGADGARGNAPRTAAVGLRLSF</sequence>
<evidence type="ECO:0000256" key="11">
    <source>
        <dbReference type="RuleBase" id="RU003357"/>
    </source>
</evidence>
<evidence type="ECO:0000256" key="6">
    <source>
        <dbReference type="ARBA" id="ARBA00023077"/>
    </source>
</evidence>
<dbReference type="InterPro" id="IPR010917">
    <property type="entry name" value="TonB_rcpt_CS"/>
</dbReference>
<evidence type="ECO:0000256" key="10">
    <source>
        <dbReference type="PROSITE-ProRule" id="PRU10144"/>
    </source>
</evidence>
<keyword evidence="5 12" id="KW-0732">Signal</keyword>
<accession>A0A2I0CS23</accession>
<keyword evidence="7 9" id="KW-0472">Membrane</keyword>
<dbReference type="InterPro" id="IPR036942">
    <property type="entry name" value="Beta-barrel_TonB_sf"/>
</dbReference>
<dbReference type="InterPro" id="IPR037066">
    <property type="entry name" value="Plug_dom_sf"/>
</dbReference>
<evidence type="ECO:0000256" key="2">
    <source>
        <dbReference type="ARBA" id="ARBA00022448"/>
    </source>
</evidence>
<keyword evidence="8 9" id="KW-0998">Cell outer membrane</keyword>
<evidence type="ECO:0000259" key="13">
    <source>
        <dbReference type="Pfam" id="PF00593"/>
    </source>
</evidence>
<organism evidence="15 16">
    <name type="scientific">Pseudomonas fluvialis</name>
    <dbReference type="NCBI Taxonomy" id="1793966"/>
    <lineage>
        <taxon>Bacteria</taxon>
        <taxon>Pseudomonadati</taxon>
        <taxon>Pseudomonadota</taxon>
        <taxon>Gammaproteobacteria</taxon>
        <taxon>Pseudomonadales</taxon>
        <taxon>Pseudomonadaceae</taxon>
        <taxon>Pseudomonas</taxon>
    </lineage>
</organism>
<keyword evidence="4 9" id="KW-0812">Transmembrane</keyword>
<dbReference type="AlphaFoldDB" id="A0A2I0CS23"/>
<dbReference type="InterPro" id="IPR012910">
    <property type="entry name" value="Plug_dom"/>
</dbReference>
<dbReference type="Gene3D" id="2.40.170.20">
    <property type="entry name" value="TonB-dependent receptor, beta-barrel domain"/>
    <property type="match status" value="1"/>
</dbReference>
<dbReference type="Proteomes" id="UP000242861">
    <property type="component" value="Unassembled WGS sequence"/>
</dbReference>
<feature type="domain" description="TonB-dependent receptor-like beta-barrel" evidence="13">
    <location>
        <begin position="278"/>
        <end position="719"/>
    </location>
</feature>
<keyword evidence="2 9" id="KW-0813">Transport</keyword>
<evidence type="ECO:0000256" key="7">
    <source>
        <dbReference type="ARBA" id="ARBA00023136"/>
    </source>
</evidence>
<evidence type="ECO:0000256" key="12">
    <source>
        <dbReference type="SAM" id="SignalP"/>
    </source>
</evidence>
<name>A0A2I0CS23_9PSED</name>
<dbReference type="Pfam" id="PF07715">
    <property type="entry name" value="Plug"/>
    <property type="match status" value="1"/>
</dbReference>
<evidence type="ECO:0000256" key="1">
    <source>
        <dbReference type="ARBA" id="ARBA00004571"/>
    </source>
</evidence>
<keyword evidence="6 11" id="KW-0798">TonB box</keyword>
<gene>
    <name evidence="15" type="ORF">CW360_06000</name>
</gene>
<proteinExistence type="inferred from homology"/>
<comment type="caution">
    <text evidence="15">The sequence shown here is derived from an EMBL/GenBank/DDBJ whole genome shotgun (WGS) entry which is preliminary data.</text>
</comment>
<dbReference type="SUPFAM" id="SSF56935">
    <property type="entry name" value="Porins"/>
    <property type="match status" value="1"/>
</dbReference>
<evidence type="ECO:0000313" key="16">
    <source>
        <dbReference type="Proteomes" id="UP000242861"/>
    </source>
</evidence>
<feature type="chain" id="PRO_5014130608" evidence="12">
    <location>
        <begin position="37"/>
        <end position="749"/>
    </location>
</feature>
<dbReference type="Gene3D" id="2.170.130.10">
    <property type="entry name" value="TonB-dependent receptor, plug domain"/>
    <property type="match status" value="1"/>
</dbReference>
<evidence type="ECO:0000256" key="4">
    <source>
        <dbReference type="ARBA" id="ARBA00022692"/>
    </source>
</evidence>
<evidence type="ECO:0000256" key="5">
    <source>
        <dbReference type="ARBA" id="ARBA00022729"/>
    </source>
</evidence>
<dbReference type="PROSITE" id="PS52016">
    <property type="entry name" value="TONB_DEPENDENT_REC_3"/>
    <property type="match status" value="1"/>
</dbReference>
<dbReference type="PANTHER" id="PTHR30442:SF0">
    <property type="entry name" value="FE(3+) DICITRATE TRANSPORT PROTEIN FECA"/>
    <property type="match status" value="1"/>
</dbReference>
<comment type="subcellular location">
    <subcellularLocation>
        <location evidence="1 9">Cell outer membrane</location>
        <topology evidence="1 9">Multi-pass membrane protein</topology>
    </subcellularLocation>
</comment>
<dbReference type="GO" id="GO:0033214">
    <property type="term" value="P:siderophore-iron import into cell"/>
    <property type="evidence" value="ECO:0007669"/>
    <property type="project" value="TreeGrafter"/>
</dbReference>
<dbReference type="InterPro" id="IPR039426">
    <property type="entry name" value="TonB-dep_rcpt-like"/>
</dbReference>
<feature type="domain" description="TonB-dependent receptor plug" evidence="14">
    <location>
        <begin position="57"/>
        <end position="166"/>
    </location>
</feature>
<feature type="signal peptide" evidence="12">
    <location>
        <begin position="1"/>
        <end position="36"/>
    </location>
</feature>
<dbReference type="GO" id="GO:0009279">
    <property type="term" value="C:cell outer membrane"/>
    <property type="evidence" value="ECO:0007669"/>
    <property type="project" value="UniProtKB-SubCell"/>
</dbReference>
<comment type="similarity">
    <text evidence="9 11">Belongs to the TonB-dependent receptor family.</text>
</comment>
<evidence type="ECO:0000256" key="8">
    <source>
        <dbReference type="ARBA" id="ARBA00023237"/>
    </source>
</evidence>
<evidence type="ECO:0000313" key="15">
    <source>
        <dbReference type="EMBL" id="PKF71942.1"/>
    </source>
</evidence>
<dbReference type="PANTHER" id="PTHR30442">
    <property type="entry name" value="IRON III DICITRATE TRANSPORT PROTEIN FECA"/>
    <property type="match status" value="1"/>
</dbReference>
<evidence type="ECO:0000256" key="3">
    <source>
        <dbReference type="ARBA" id="ARBA00022452"/>
    </source>
</evidence>
<dbReference type="EMBL" id="PIYS01000006">
    <property type="protein sequence ID" value="PKF71942.1"/>
    <property type="molecule type" value="Genomic_DNA"/>
</dbReference>
<protein>
    <submittedName>
        <fullName evidence="15">Ferric citrate transporter FecA</fullName>
    </submittedName>
</protein>
<evidence type="ECO:0000259" key="14">
    <source>
        <dbReference type="Pfam" id="PF07715"/>
    </source>
</evidence>
<dbReference type="InterPro" id="IPR000531">
    <property type="entry name" value="Beta-barrel_TonB"/>
</dbReference>
<dbReference type="Pfam" id="PF00593">
    <property type="entry name" value="TonB_dep_Rec_b-barrel"/>
    <property type="match status" value="1"/>
</dbReference>
<evidence type="ECO:0000256" key="9">
    <source>
        <dbReference type="PROSITE-ProRule" id="PRU01360"/>
    </source>
</evidence>
<dbReference type="PROSITE" id="PS01156">
    <property type="entry name" value="TONB_DEPENDENT_REC_2"/>
    <property type="match status" value="1"/>
</dbReference>